<dbReference type="PANTHER" id="PTHR24240">
    <property type="entry name" value="OPSIN"/>
    <property type="match status" value="1"/>
</dbReference>
<dbReference type="Proteomes" id="UP000271974">
    <property type="component" value="Unassembled WGS sequence"/>
</dbReference>
<feature type="non-terminal residue" evidence="12">
    <location>
        <position position="222"/>
    </location>
</feature>
<evidence type="ECO:0000313" key="13">
    <source>
        <dbReference type="Proteomes" id="UP000271974"/>
    </source>
</evidence>
<feature type="domain" description="G-protein coupled receptors family 1 profile" evidence="11">
    <location>
        <begin position="80"/>
        <end position="222"/>
    </location>
</feature>
<dbReference type="PROSITE" id="PS00237">
    <property type="entry name" value="G_PROTEIN_RECEP_F1_1"/>
    <property type="match status" value="1"/>
</dbReference>
<dbReference type="GO" id="GO:0004930">
    <property type="term" value="F:G protein-coupled receptor activity"/>
    <property type="evidence" value="ECO:0007669"/>
    <property type="project" value="UniProtKB-KW"/>
</dbReference>
<evidence type="ECO:0000256" key="4">
    <source>
        <dbReference type="ARBA" id="ARBA00022989"/>
    </source>
</evidence>
<evidence type="ECO:0000313" key="12">
    <source>
        <dbReference type="EMBL" id="RUS84727.1"/>
    </source>
</evidence>
<dbReference type="PRINTS" id="PR00237">
    <property type="entry name" value="GPCRRHODOPSN"/>
</dbReference>
<accession>A0A433TT22</accession>
<gene>
    <name evidence="12" type="ORF">EGW08_007514</name>
</gene>
<keyword evidence="8 9" id="KW-0807">Transducer</keyword>
<comment type="similarity">
    <text evidence="9">Belongs to the G-protein coupled receptor 1 family.</text>
</comment>
<comment type="similarity">
    <text evidence="2">Belongs to the cytochrome P450 family.</text>
</comment>
<evidence type="ECO:0000259" key="11">
    <source>
        <dbReference type="PROSITE" id="PS50262"/>
    </source>
</evidence>
<evidence type="ECO:0000256" key="7">
    <source>
        <dbReference type="ARBA" id="ARBA00023170"/>
    </source>
</evidence>
<reference evidence="12 13" key="1">
    <citation type="submission" date="2019-01" db="EMBL/GenBank/DDBJ databases">
        <title>A draft genome assembly of the solar-powered sea slug Elysia chlorotica.</title>
        <authorList>
            <person name="Cai H."/>
            <person name="Li Q."/>
            <person name="Fang X."/>
            <person name="Li J."/>
            <person name="Curtis N.E."/>
            <person name="Altenburger A."/>
            <person name="Shibata T."/>
            <person name="Feng M."/>
            <person name="Maeda T."/>
            <person name="Schwartz J.A."/>
            <person name="Shigenobu S."/>
            <person name="Lundholm N."/>
            <person name="Nishiyama T."/>
            <person name="Yang H."/>
            <person name="Hasebe M."/>
            <person name="Li S."/>
            <person name="Pierce S.K."/>
            <person name="Wang J."/>
        </authorList>
    </citation>
    <scope>NUCLEOTIDE SEQUENCE [LARGE SCALE GENOMIC DNA]</scope>
    <source>
        <strain evidence="12">EC2010</strain>
        <tissue evidence="12">Whole organism of an adult</tissue>
    </source>
</reference>
<comment type="caution">
    <text evidence="12">The sequence shown here is derived from an EMBL/GenBank/DDBJ whole genome shotgun (WGS) entry which is preliminary data.</text>
</comment>
<dbReference type="GO" id="GO:0005506">
    <property type="term" value="F:iron ion binding"/>
    <property type="evidence" value="ECO:0007669"/>
    <property type="project" value="InterPro"/>
</dbReference>
<evidence type="ECO:0000256" key="5">
    <source>
        <dbReference type="ARBA" id="ARBA00023040"/>
    </source>
</evidence>
<keyword evidence="4 10" id="KW-1133">Transmembrane helix</keyword>
<dbReference type="EMBL" id="RQTK01000195">
    <property type="protein sequence ID" value="RUS84727.1"/>
    <property type="molecule type" value="Genomic_DNA"/>
</dbReference>
<keyword evidence="13" id="KW-1185">Reference proteome</keyword>
<organism evidence="12 13">
    <name type="scientific">Elysia chlorotica</name>
    <name type="common">Eastern emerald elysia</name>
    <name type="synonym">Sea slug</name>
    <dbReference type="NCBI Taxonomy" id="188477"/>
    <lineage>
        <taxon>Eukaryota</taxon>
        <taxon>Metazoa</taxon>
        <taxon>Spiralia</taxon>
        <taxon>Lophotrochozoa</taxon>
        <taxon>Mollusca</taxon>
        <taxon>Gastropoda</taxon>
        <taxon>Heterobranchia</taxon>
        <taxon>Euthyneura</taxon>
        <taxon>Panpulmonata</taxon>
        <taxon>Sacoglossa</taxon>
        <taxon>Placobranchoidea</taxon>
        <taxon>Plakobranchidae</taxon>
        <taxon>Elysia</taxon>
    </lineage>
</organism>
<dbReference type="Gene3D" id="1.20.1070.10">
    <property type="entry name" value="Rhodopsin 7-helix transmembrane proteins"/>
    <property type="match status" value="1"/>
</dbReference>
<dbReference type="AlphaFoldDB" id="A0A433TT22"/>
<evidence type="ECO:0000256" key="9">
    <source>
        <dbReference type="RuleBase" id="RU000688"/>
    </source>
</evidence>
<evidence type="ECO:0000256" key="3">
    <source>
        <dbReference type="ARBA" id="ARBA00022692"/>
    </source>
</evidence>
<name>A0A433TT22_ELYCH</name>
<dbReference type="OrthoDB" id="6142583at2759"/>
<dbReference type="SUPFAM" id="SSF48264">
    <property type="entry name" value="Cytochrome P450"/>
    <property type="match status" value="1"/>
</dbReference>
<protein>
    <recommendedName>
        <fullName evidence="11">G-protein coupled receptors family 1 profile domain-containing protein</fullName>
    </recommendedName>
</protein>
<keyword evidence="7 9" id="KW-0675">Receptor</keyword>
<dbReference type="InterPro" id="IPR017452">
    <property type="entry name" value="GPCR_Rhodpsn_7TM"/>
</dbReference>
<dbReference type="InterPro" id="IPR050125">
    <property type="entry name" value="GPCR_opsins"/>
</dbReference>
<dbReference type="GO" id="GO:0020037">
    <property type="term" value="F:heme binding"/>
    <property type="evidence" value="ECO:0007669"/>
    <property type="project" value="InterPro"/>
</dbReference>
<comment type="subcellular location">
    <subcellularLocation>
        <location evidence="1">Membrane</location>
        <topology evidence="1">Multi-pass membrane protein</topology>
    </subcellularLocation>
</comment>
<feature type="transmembrane region" description="Helical" evidence="10">
    <location>
        <begin position="104"/>
        <end position="122"/>
    </location>
</feature>
<feature type="transmembrane region" description="Helical" evidence="10">
    <location>
        <begin position="142"/>
        <end position="159"/>
    </location>
</feature>
<dbReference type="GO" id="GO:0016020">
    <property type="term" value="C:membrane"/>
    <property type="evidence" value="ECO:0007669"/>
    <property type="project" value="UniProtKB-SubCell"/>
</dbReference>
<dbReference type="InterPro" id="IPR000276">
    <property type="entry name" value="GPCR_Rhodpsn"/>
</dbReference>
<keyword evidence="6 10" id="KW-0472">Membrane</keyword>
<evidence type="ECO:0000256" key="6">
    <source>
        <dbReference type="ARBA" id="ARBA00023136"/>
    </source>
</evidence>
<dbReference type="Pfam" id="PF00067">
    <property type="entry name" value="p450"/>
    <property type="match status" value="1"/>
</dbReference>
<evidence type="ECO:0000256" key="2">
    <source>
        <dbReference type="ARBA" id="ARBA00010617"/>
    </source>
</evidence>
<keyword evidence="3 9" id="KW-0812">Transmembrane</keyword>
<proteinExistence type="inferred from homology"/>
<dbReference type="GO" id="GO:0004497">
    <property type="term" value="F:monooxygenase activity"/>
    <property type="evidence" value="ECO:0007669"/>
    <property type="project" value="InterPro"/>
</dbReference>
<dbReference type="Gene3D" id="1.10.630.10">
    <property type="entry name" value="Cytochrome P450"/>
    <property type="match status" value="1"/>
</dbReference>
<feature type="transmembrane region" description="Helical" evidence="10">
    <location>
        <begin position="190"/>
        <end position="210"/>
    </location>
</feature>
<dbReference type="PROSITE" id="PS50262">
    <property type="entry name" value="G_PROTEIN_RECEP_F1_2"/>
    <property type="match status" value="1"/>
</dbReference>
<keyword evidence="5 9" id="KW-0297">G-protein coupled receptor</keyword>
<sequence length="222" mass="24970">MWTNNPKGRYFHAIAPQVGPRACPGESIAKMELFLYLASMIQRFELHPAEPGQLPSLEPQIGMIYFPQPFQLRFVERQPIPLTMTSAWAHRWLWGRAVSVLEGFLVYFLGLSSMYILMAIAVDRYIAISKPLLGAKITKKMAVLSCAMCFVGGFLWSALPLMGWNEYTLEGAGISSSVVWESTDPSYTSYIYAIFFACLVLPLVVMFYAYHGVLRTVSSSSR</sequence>
<dbReference type="Pfam" id="PF00001">
    <property type="entry name" value="7tm_1"/>
    <property type="match status" value="1"/>
</dbReference>
<evidence type="ECO:0000256" key="1">
    <source>
        <dbReference type="ARBA" id="ARBA00004141"/>
    </source>
</evidence>
<dbReference type="SUPFAM" id="SSF81321">
    <property type="entry name" value="Family A G protein-coupled receptor-like"/>
    <property type="match status" value="1"/>
</dbReference>
<dbReference type="InterPro" id="IPR036396">
    <property type="entry name" value="Cyt_P450_sf"/>
</dbReference>
<evidence type="ECO:0000256" key="8">
    <source>
        <dbReference type="ARBA" id="ARBA00023224"/>
    </source>
</evidence>
<dbReference type="STRING" id="188477.A0A433TT22"/>
<dbReference type="GO" id="GO:0016705">
    <property type="term" value="F:oxidoreductase activity, acting on paired donors, with incorporation or reduction of molecular oxygen"/>
    <property type="evidence" value="ECO:0007669"/>
    <property type="project" value="InterPro"/>
</dbReference>
<evidence type="ECO:0000256" key="10">
    <source>
        <dbReference type="SAM" id="Phobius"/>
    </source>
</evidence>
<dbReference type="InterPro" id="IPR001128">
    <property type="entry name" value="Cyt_P450"/>
</dbReference>